<keyword evidence="1" id="KW-0862">Zinc</keyword>
<evidence type="ECO:0000256" key="2">
    <source>
        <dbReference type="SAM" id="MobiDB-lite"/>
    </source>
</evidence>
<sequence>MASIFSKNGILSGRLDQYCLICAEHFASGEDTLAHIIDSKHKEKLEACGYFAKYSEDFIRKANGVYFCEPCGLTFPTVKKVELHISEPTHIDEKSKGSSWLSRVENDIIAFNKFVISDDAWNGCVEDTCILCNDEFEDSAPHKITRSHVFNLIKSDVVFDKDEAAVYRVIDAKSNQCLTCNTIIGNDLKDHFNSTEHKDAYKMYDHSKRETNKVQKENKNANTPKISQNVNATTEKTELKNNNKVVNGNVAKTEKTELKDTNKIVNGNAANVKKVEEVKNVKKEVKQDAKKPVETKPNKHVDKPKEKVADLPKKQKAAELDKILCKNLGAKNYITSGDGEKWCLLCEWPLVESPESHIRIPHHQSLLAMHKKSIAEKDSNNNNNTASKDEKINLFDNVDKYQANDVNIDLINETAFCKKCSKNIDFNTCAIEKHIDGHKTANAKTKKSQTTPLAWGMKSNGTEKTTLYTKPVTFTGKDKSPRKVPSESQVQEFAKKHGLSHNRADNSFYCNPCSRRLSTNLNDLQNHVASKLHVDNMAKKSSKIEVPAPPVKVRLLETVKSFWFTENEEEGCVMIINDKYWINAFGFFLIAKLHDKIICHGCRIDLTPENVMQHIAMSDYHKELLDKCLLITSVEGEFIREIKPDVYHCGFCNITEDDWDDMIDDHLTSYEHKKERASSEEYLRKQLKKTDQRFEITQAHLDELFKRFMVINRH</sequence>
<organism evidence="4 5">
    <name type="scientific">Helicoverpa armigera</name>
    <name type="common">Cotton bollworm</name>
    <name type="synonym">Heliothis armigera</name>
    <dbReference type="NCBI Taxonomy" id="29058"/>
    <lineage>
        <taxon>Eukaryota</taxon>
        <taxon>Metazoa</taxon>
        <taxon>Ecdysozoa</taxon>
        <taxon>Arthropoda</taxon>
        <taxon>Hexapoda</taxon>
        <taxon>Insecta</taxon>
        <taxon>Pterygota</taxon>
        <taxon>Neoptera</taxon>
        <taxon>Endopterygota</taxon>
        <taxon>Lepidoptera</taxon>
        <taxon>Glossata</taxon>
        <taxon>Ditrysia</taxon>
        <taxon>Noctuoidea</taxon>
        <taxon>Noctuidae</taxon>
        <taxon>Heliothinae</taxon>
        <taxon>Helicoverpa</taxon>
    </lineage>
</organism>
<accession>A0A2W1BU34</accession>
<dbReference type="GO" id="GO:0008270">
    <property type="term" value="F:zinc ion binding"/>
    <property type="evidence" value="ECO:0007669"/>
    <property type="project" value="UniProtKB-KW"/>
</dbReference>
<protein>
    <recommendedName>
        <fullName evidence="3">C2H2-type domain-containing protein</fullName>
    </recommendedName>
</protein>
<dbReference type="OrthoDB" id="7339672at2759"/>
<dbReference type="AlphaFoldDB" id="A0A2W1BU34"/>
<proteinExistence type="predicted"/>
<gene>
    <name evidence="4" type="primary">HaOG203698</name>
    <name evidence="4" type="ORF">B5X24_HaOG203698</name>
</gene>
<evidence type="ECO:0000313" key="5">
    <source>
        <dbReference type="Proteomes" id="UP000249218"/>
    </source>
</evidence>
<dbReference type="PROSITE" id="PS50157">
    <property type="entry name" value="ZINC_FINGER_C2H2_2"/>
    <property type="match status" value="1"/>
</dbReference>
<evidence type="ECO:0000259" key="3">
    <source>
        <dbReference type="PROSITE" id="PS50157"/>
    </source>
</evidence>
<evidence type="ECO:0000313" key="4">
    <source>
        <dbReference type="EMBL" id="PZC77144.1"/>
    </source>
</evidence>
<reference evidence="4 5" key="1">
    <citation type="journal article" date="2017" name="BMC Biol.">
        <title>Genomic innovations, transcriptional plasticity and gene loss underlying the evolution and divergence of two highly polyphagous and invasive Helicoverpa pest species.</title>
        <authorList>
            <person name="Pearce S.L."/>
            <person name="Clarke D.F."/>
            <person name="East P.D."/>
            <person name="Elfekih S."/>
            <person name="Gordon K.H."/>
            <person name="Jermiin L.S."/>
            <person name="McGaughran A."/>
            <person name="Oakeshott J.G."/>
            <person name="Papanikolaou A."/>
            <person name="Perera O.P."/>
            <person name="Rane R.V."/>
            <person name="Richards S."/>
            <person name="Tay W.T."/>
            <person name="Walsh T.K."/>
            <person name="Anderson A."/>
            <person name="Anderson C.J."/>
            <person name="Asgari S."/>
            <person name="Board P.G."/>
            <person name="Bretschneider A."/>
            <person name="Campbell P.M."/>
            <person name="Chertemps T."/>
            <person name="Christeller J.T."/>
            <person name="Coppin C.W."/>
            <person name="Downes S.J."/>
            <person name="Duan G."/>
            <person name="Farnsworth C.A."/>
            <person name="Good R.T."/>
            <person name="Han L.B."/>
            <person name="Han Y.C."/>
            <person name="Hatje K."/>
            <person name="Horne I."/>
            <person name="Huang Y.P."/>
            <person name="Hughes D.S."/>
            <person name="Jacquin-Joly E."/>
            <person name="James W."/>
            <person name="Jhangiani S."/>
            <person name="Kollmar M."/>
            <person name="Kuwar S.S."/>
            <person name="Li S."/>
            <person name="Liu N.Y."/>
            <person name="Maibeche M.T."/>
            <person name="Miller J.R."/>
            <person name="Montagne N."/>
            <person name="Perry T."/>
            <person name="Qu J."/>
            <person name="Song S.V."/>
            <person name="Sutton G.G."/>
            <person name="Vogel H."/>
            <person name="Walenz B.P."/>
            <person name="Xu W."/>
            <person name="Zhang H.J."/>
            <person name="Zou Z."/>
            <person name="Batterham P."/>
            <person name="Edwards O.R."/>
            <person name="Feyereisen R."/>
            <person name="Gibbs R.A."/>
            <person name="Heckel D.G."/>
            <person name="McGrath A."/>
            <person name="Robin C."/>
            <person name="Scherer S.E."/>
            <person name="Worley K.C."/>
            <person name="Wu Y.D."/>
        </authorList>
    </citation>
    <scope>NUCLEOTIDE SEQUENCE [LARGE SCALE GENOMIC DNA]</scope>
    <source>
        <strain evidence="4">Harm_GR_Male_#8</strain>
        <tissue evidence="4">Whole organism</tissue>
    </source>
</reference>
<dbReference type="Proteomes" id="UP000249218">
    <property type="component" value="Unassembled WGS sequence"/>
</dbReference>
<dbReference type="InterPro" id="IPR013087">
    <property type="entry name" value="Znf_C2H2_type"/>
</dbReference>
<evidence type="ECO:0000256" key="1">
    <source>
        <dbReference type="PROSITE-ProRule" id="PRU00042"/>
    </source>
</evidence>
<keyword evidence="1" id="KW-0863">Zinc-finger</keyword>
<dbReference type="SMART" id="SM00355">
    <property type="entry name" value="ZnF_C2H2"/>
    <property type="match status" value="3"/>
</dbReference>
<dbReference type="PROSITE" id="PS00028">
    <property type="entry name" value="ZINC_FINGER_C2H2_1"/>
    <property type="match status" value="1"/>
</dbReference>
<keyword evidence="5" id="KW-1185">Reference proteome</keyword>
<feature type="domain" description="C2H2-type" evidence="3">
    <location>
        <begin position="66"/>
        <end position="95"/>
    </location>
</feature>
<dbReference type="EMBL" id="KZ149936">
    <property type="protein sequence ID" value="PZC77144.1"/>
    <property type="molecule type" value="Genomic_DNA"/>
</dbReference>
<keyword evidence="1" id="KW-0479">Metal-binding</keyword>
<name>A0A2W1BU34_HELAM</name>
<feature type="region of interest" description="Disordered" evidence="2">
    <location>
        <begin position="283"/>
        <end position="312"/>
    </location>
</feature>